<dbReference type="SUPFAM" id="SSF52218">
    <property type="entry name" value="Flavoproteins"/>
    <property type="match status" value="1"/>
</dbReference>
<keyword evidence="1" id="KW-0285">Flavoprotein</keyword>
<organism evidence="4 5">
    <name type="scientific">Megasphaera hominis</name>
    <dbReference type="NCBI Taxonomy" id="159836"/>
    <lineage>
        <taxon>Bacteria</taxon>
        <taxon>Bacillati</taxon>
        <taxon>Bacillota</taxon>
        <taxon>Negativicutes</taxon>
        <taxon>Veillonellales</taxon>
        <taxon>Veillonellaceae</taxon>
        <taxon>Megasphaera</taxon>
    </lineage>
</organism>
<dbReference type="EMBL" id="JACOGK010000024">
    <property type="protein sequence ID" value="MBC3537321.1"/>
    <property type="molecule type" value="Genomic_DNA"/>
</dbReference>
<sequence>MANVLILNGGPRKNGNTAELIRAFSEAAQADSHVVQEFHLQGMTIHGCLSCHQCGKAGKDCVQTDDMEKIYPAFRESQVIVFASPIYFASITGTLKTAIDRLFALWQTLPQAELTNKKSALLLTANQPTWCQTPVTWYHELFTQAMGWEDLGVVYGHGSLYGAGKADDPASVAAAAAIGHSI</sequence>
<dbReference type="RefSeq" id="WP_186503599.1">
    <property type="nucleotide sequence ID" value="NZ_JACOGK010000024.1"/>
</dbReference>
<feature type="domain" description="NADPH-dependent FMN reductase-like" evidence="3">
    <location>
        <begin position="3"/>
        <end position="124"/>
    </location>
</feature>
<reference evidence="4 5" key="1">
    <citation type="submission" date="2020-08" db="EMBL/GenBank/DDBJ databases">
        <authorList>
            <person name="Liu C."/>
            <person name="Sun Q."/>
        </authorList>
    </citation>
    <scope>NUCLEOTIDE SEQUENCE [LARGE SCALE GENOMIC DNA]</scope>
    <source>
        <strain evidence="4 5">NSJ-59</strain>
    </source>
</reference>
<proteinExistence type="predicted"/>
<gene>
    <name evidence="4" type="ORF">H8J70_08660</name>
</gene>
<dbReference type="InterPro" id="IPR029039">
    <property type="entry name" value="Flavoprotein-like_sf"/>
</dbReference>
<dbReference type="Proteomes" id="UP000606870">
    <property type="component" value="Unassembled WGS sequence"/>
</dbReference>
<dbReference type="Pfam" id="PF03358">
    <property type="entry name" value="FMN_red"/>
    <property type="match status" value="1"/>
</dbReference>
<dbReference type="Gene3D" id="3.40.50.360">
    <property type="match status" value="1"/>
</dbReference>
<evidence type="ECO:0000256" key="1">
    <source>
        <dbReference type="ARBA" id="ARBA00022630"/>
    </source>
</evidence>
<keyword evidence="2" id="KW-0288">FMN</keyword>
<evidence type="ECO:0000313" key="5">
    <source>
        <dbReference type="Proteomes" id="UP000606870"/>
    </source>
</evidence>
<keyword evidence="5" id="KW-1185">Reference proteome</keyword>
<dbReference type="PANTHER" id="PTHR43278">
    <property type="entry name" value="NAD(P)H-DEPENDENT FMN-CONTAINING OXIDOREDUCTASE YWQN-RELATED"/>
    <property type="match status" value="1"/>
</dbReference>
<evidence type="ECO:0000313" key="4">
    <source>
        <dbReference type="EMBL" id="MBC3537321.1"/>
    </source>
</evidence>
<evidence type="ECO:0000259" key="3">
    <source>
        <dbReference type="Pfam" id="PF03358"/>
    </source>
</evidence>
<dbReference type="InterPro" id="IPR005025">
    <property type="entry name" value="FMN_Rdtase-like_dom"/>
</dbReference>
<comment type="caution">
    <text evidence="4">The sequence shown here is derived from an EMBL/GenBank/DDBJ whole genome shotgun (WGS) entry which is preliminary data.</text>
</comment>
<dbReference type="PANTHER" id="PTHR43278:SF2">
    <property type="entry name" value="IRON-SULFUR FLAVOPROTEIN"/>
    <property type="match status" value="1"/>
</dbReference>
<protein>
    <submittedName>
        <fullName evidence="4">Flavodoxin family protein</fullName>
    </submittedName>
</protein>
<evidence type="ECO:0000256" key="2">
    <source>
        <dbReference type="ARBA" id="ARBA00022643"/>
    </source>
</evidence>
<accession>A0ABR6VLZ4</accession>
<dbReference type="InterPro" id="IPR051796">
    <property type="entry name" value="ISF_SsuE-like"/>
</dbReference>
<name>A0ABR6VLZ4_9FIRM</name>